<dbReference type="PANTHER" id="PTHR33881:SF17">
    <property type="entry name" value="EGF-LIKE DOMAIN-CONTAINING PROTEIN"/>
    <property type="match status" value="1"/>
</dbReference>
<dbReference type="Proteomes" id="UP000504607">
    <property type="component" value="Chromosome 3"/>
</dbReference>
<dbReference type="FunCoup" id="A0A6I9QZR4">
    <property type="interactions" value="1739"/>
</dbReference>
<dbReference type="GeneID" id="105042333"/>
<evidence type="ECO:0000256" key="1">
    <source>
        <dbReference type="SAM" id="SignalP"/>
    </source>
</evidence>
<accession>A0A6I9QZR4</accession>
<evidence type="ECO:0000313" key="2">
    <source>
        <dbReference type="Proteomes" id="UP000504607"/>
    </source>
</evidence>
<gene>
    <name evidence="3" type="primary">LOC105042333</name>
</gene>
<dbReference type="RefSeq" id="XP_010917797.1">
    <property type="nucleotide sequence ID" value="XM_010919495.1"/>
</dbReference>
<protein>
    <submittedName>
        <fullName evidence="3">Sushi, nidogen and EGF-like domain-containing protein 1</fullName>
    </submittedName>
</protein>
<dbReference type="InParanoid" id="A0A6I9QZR4"/>
<feature type="chain" id="PRO_5026856113" evidence="1">
    <location>
        <begin position="26"/>
        <end position="215"/>
    </location>
</feature>
<dbReference type="AlphaFoldDB" id="A0A6I9QZR4"/>
<reference evidence="3" key="1">
    <citation type="submission" date="2025-08" db="UniProtKB">
        <authorList>
            <consortium name="RefSeq"/>
        </authorList>
    </citation>
    <scope>IDENTIFICATION</scope>
</reference>
<name>A0A6I9QZR4_ELAGV</name>
<proteinExistence type="predicted"/>
<dbReference type="KEGG" id="egu:105042333"/>
<dbReference type="PANTHER" id="PTHR33881">
    <property type="entry name" value="NEUROGENIC LOCUS NOTCH-LIKE PROTEIN"/>
    <property type="match status" value="1"/>
</dbReference>
<feature type="signal peptide" evidence="1">
    <location>
        <begin position="1"/>
        <end position="25"/>
    </location>
</feature>
<organism evidence="2 3">
    <name type="scientific">Elaeis guineensis var. tenera</name>
    <name type="common">Oil palm</name>
    <dbReference type="NCBI Taxonomy" id="51953"/>
    <lineage>
        <taxon>Eukaryota</taxon>
        <taxon>Viridiplantae</taxon>
        <taxon>Streptophyta</taxon>
        <taxon>Embryophyta</taxon>
        <taxon>Tracheophyta</taxon>
        <taxon>Spermatophyta</taxon>
        <taxon>Magnoliopsida</taxon>
        <taxon>Liliopsida</taxon>
        <taxon>Arecaceae</taxon>
        <taxon>Arecoideae</taxon>
        <taxon>Cocoseae</taxon>
        <taxon>Elaeidinae</taxon>
        <taxon>Elaeis</taxon>
    </lineage>
</organism>
<dbReference type="OrthoDB" id="1914642at2759"/>
<keyword evidence="1" id="KW-0732">Signal</keyword>
<keyword evidence="2" id="KW-1185">Reference proteome</keyword>
<sequence>MGWAKVALVLVALQATTLLLPQASGDLLTPLIAPILNASCDKVECGKGTCKASSDDVFGYVCKCNSGWSQFHIGDSFRFSPCVMPNCSINYSCSNQSQPPSPSPPPATNSSMLDPCFWSYCGGGTCIKTSTIDHRCECKEGFSNLLNETRFPCYRDCSLGGDCSSLGITVSNSTTSASPPSLSDNGNSFAGDPFAPNNLLWLLVLMIYFIMVRAS</sequence>
<evidence type="ECO:0000313" key="3">
    <source>
        <dbReference type="RefSeq" id="XP_010917797.1"/>
    </source>
</evidence>